<keyword evidence="1" id="KW-0732">Signal</keyword>
<reference evidence="2" key="2">
    <citation type="submission" date="2017-06" db="EMBL/GenBank/DDBJ databases">
        <title>WGS assembly of Brachypodium distachyon.</title>
        <authorList>
            <consortium name="The International Brachypodium Initiative"/>
            <person name="Lucas S."/>
            <person name="Harmon-Smith M."/>
            <person name="Lail K."/>
            <person name="Tice H."/>
            <person name="Grimwood J."/>
            <person name="Bruce D."/>
            <person name="Barry K."/>
            <person name="Shu S."/>
            <person name="Lindquist E."/>
            <person name="Wang M."/>
            <person name="Pitluck S."/>
            <person name="Vogel J.P."/>
            <person name="Garvin D.F."/>
            <person name="Mockler T.C."/>
            <person name="Schmutz J."/>
            <person name="Rokhsar D."/>
            <person name="Bevan M.W."/>
        </authorList>
    </citation>
    <scope>NUCLEOTIDE SEQUENCE</scope>
    <source>
        <strain evidence="2">Bd21</strain>
    </source>
</reference>
<dbReference type="FunCoup" id="A0A0Q3KZ89">
    <property type="interactions" value="252"/>
</dbReference>
<feature type="non-terminal residue" evidence="2">
    <location>
        <position position="1"/>
    </location>
</feature>
<evidence type="ECO:0000313" key="3">
    <source>
        <dbReference type="EnsemblPlants" id="KQJ85389"/>
    </source>
</evidence>
<dbReference type="ExpressionAtlas" id="A0A0Q3KZ89">
    <property type="expression patterns" value="baseline"/>
</dbReference>
<keyword evidence="4" id="KW-1185">Reference proteome</keyword>
<dbReference type="EMBL" id="CM000884">
    <property type="protein sequence ID" value="KQJ85389.1"/>
    <property type="molecule type" value="Genomic_DNA"/>
</dbReference>
<evidence type="ECO:0000256" key="1">
    <source>
        <dbReference type="SAM" id="SignalP"/>
    </source>
</evidence>
<dbReference type="AlphaFoldDB" id="A0A0Q3KZ89"/>
<dbReference type="OrthoDB" id="696348at2759"/>
<accession>A0A0Q3KZ89</accession>
<dbReference type="InParanoid" id="A0A0Q3KZ89"/>
<reference evidence="2 3" key="1">
    <citation type="journal article" date="2010" name="Nature">
        <title>Genome sequencing and analysis of the model grass Brachypodium distachyon.</title>
        <authorList>
            <consortium name="International Brachypodium Initiative"/>
        </authorList>
    </citation>
    <scope>NUCLEOTIDE SEQUENCE [LARGE SCALE GENOMIC DNA]</scope>
    <source>
        <strain evidence="2 3">Bd21</strain>
    </source>
</reference>
<feature type="chain" id="PRO_5035999748" evidence="1">
    <location>
        <begin position="28"/>
        <end position="278"/>
    </location>
</feature>
<dbReference type="Gramene" id="KQJ85389">
    <property type="protein sequence ID" value="KQJ85389"/>
    <property type="gene ID" value="BRADI_5g26751v3"/>
</dbReference>
<organism evidence="2">
    <name type="scientific">Brachypodium distachyon</name>
    <name type="common">Purple false brome</name>
    <name type="synonym">Trachynia distachya</name>
    <dbReference type="NCBI Taxonomy" id="15368"/>
    <lineage>
        <taxon>Eukaryota</taxon>
        <taxon>Viridiplantae</taxon>
        <taxon>Streptophyta</taxon>
        <taxon>Embryophyta</taxon>
        <taxon>Tracheophyta</taxon>
        <taxon>Spermatophyta</taxon>
        <taxon>Magnoliopsida</taxon>
        <taxon>Liliopsida</taxon>
        <taxon>Poales</taxon>
        <taxon>Poaceae</taxon>
        <taxon>BOP clade</taxon>
        <taxon>Pooideae</taxon>
        <taxon>Stipodae</taxon>
        <taxon>Brachypodieae</taxon>
        <taxon>Brachypodium</taxon>
    </lineage>
</organism>
<dbReference type="Proteomes" id="UP000008810">
    <property type="component" value="Chromosome 5"/>
</dbReference>
<proteinExistence type="predicted"/>
<sequence length="278" mass="31605">TGGRKERFKALFLWGLPLLCRSLVNWASKTFLGRGSASPPEWSWLSVLGQPILNDGDTCSIAACTVCIVGQHRLAFERKYKHGSFTFEAKHPDRLKNICQKRGVWSKEKGSWVSDVLNVIISTGGVPTKKVPNDIMLPLGSYVRYRQDGHLRAIRIASLIYNEGPVIGTLVVDSAMYISYLQDSSFVYQGVTDPETAEAHAVVCFAYRVVNSQLQIRIMDNQTEDGPLIWVMFGAFDRFFLPKVEAINPRLLRRKKRWRKGDQFEPLEYILSKLLFFL</sequence>
<dbReference type="PANTHER" id="PTHR35360:SF2">
    <property type="entry name" value="OS01G0324125 PROTEIN"/>
    <property type="match status" value="1"/>
</dbReference>
<reference evidence="3" key="3">
    <citation type="submission" date="2018-08" db="UniProtKB">
        <authorList>
            <consortium name="EnsemblPlants"/>
        </authorList>
    </citation>
    <scope>IDENTIFICATION</scope>
    <source>
        <strain evidence="3">cv. Bd21</strain>
    </source>
</reference>
<evidence type="ECO:0000313" key="4">
    <source>
        <dbReference type="Proteomes" id="UP000008810"/>
    </source>
</evidence>
<gene>
    <name evidence="2" type="ORF">BRADI_5g26751v3</name>
</gene>
<evidence type="ECO:0000313" key="2">
    <source>
        <dbReference type="EMBL" id="KQJ85389.1"/>
    </source>
</evidence>
<dbReference type="EnsemblPlants" id="KQJ85389">
    <property type="protein sequence ID" value="KQJ85389"/>
    <property type="gene ID" value="BRADI_5g26751v3"/>
</dbReference>
<name>A0A0Q3KZ89_BRADI</name>
<feature type="signal peptide" evidence="1">
    <location>
        <begin position="1"/>
        <end position="27"/>
    </location>
</feature>
<dbReference type="PANTHER" id="PTHR35360">
    <property type="entry name" value="OS01G0324125 PROTEIN-RELATED"/>
    <property type="match status" value="1"/>
</dbReference>
<protein>
    <submittedName>
        <fullName evidence="2 3">Uncharacterized protein</fullName>
    </submittedName>
</protein>